<dbReference type="InterPro" id="IPR023827">
    <property type="entry name" value="Peptidase_S8_Asp-AS"/>
</dbReference>
<dbReference type="InterPro" id="IPR036852">
    <property type="entry name" value="Peptidase_S8/S53_dom_sf"/>
</dbReference>
<dbReference type="InterPro" id="IPR010435">
    <property type="entry name" value="C5a/SBT2-like_Fn3"/>
</dbReference>
<evidence type="ECO:0000259" key="15">
    <source>
        <dbReference type="Pfam" id="PF02225"/>
    </source>
</evidence>
<evidence type="ECO:0000313" key="18">
    <source>
        <dbReference type="EMBL" id="SUY47640.1"/>
    </source>
</evidence>
<evidence type="ECO:0000256" key="9">
    <source>
        <dbReference type="PIRSR" id="PIRSR615500-1"/>
    </source>
</evidence>
<dbReference type="InterPro" id="IPR046450">
    <property type="entry name" value="PA_dom_sf"/>
</dbReference>
<dbReference type="Gene3D" id="2.60.40.1710">
    <property type="entry name" value="Subtilisin-like superfamily"/>
    <property type="match status" value="1"/>
</dbReference>
<evidence type="ECO:0000256" key="2">
    <source>
        <dbReference type="ARBA" id="ARBA00022512"/>
    </source>
</evidence>
<gene>
    <name evidence="18" type="primary">prtP_2</name>
    <name evidence="18" type="ORF">NCTC9836_01978</name>
</gene>
<evidence type="ECO:0000259" key="14">
    <source>
        <dbReference type="Pfam" id="PF00082"/>
    </source>
</evidence>
<keyword evidence="13" id="KW-0472">Membrane</keyword>
<dbReference type="InterPro" id="IPR037045">
    <property type="entry name" value="S8pro/Inhibitor_I9_sf"/>
</dbReference>
<feature type="domain" description="PA" evidence="15">
    <location>
        <begin position="427"/>
        <end position="506"/>
    </location>
</feature>
<evidence type="ECO:0000256" key="8">
    <source>
        <dbReference type="ARBA" id="ARBA00022825"/>
    </source>
</evidence>
<keyword evidence="13" id="KW-0812">Transmembrane</keyword>
<dbReference type="PROSITE" id="PS00138">
    <property type="entry name" value="SUBTILASE_SER"/>
    <property type="match status" value="1"/>
</dbReference>
<dbReference type="Gene3D" id="3.30.70.80">
    <property type="entry name" value="Peptidase S8 propeptide/proteinase inhibitor I9"/>
    <property type="match status" value="1"/>
</dbReference>
<name>A0A381J8Q1_9CLOT</name>
<dbReference type="Pfam" id="PF09136">
    <property type="entry name" value="Glucodextran_B"/>
    <property type="match status" value="1"/>
</dbReference>
<dbReference type="Proteomes" id="UP000254664">
    <property type="component" value="Unassembled WGS sequence"/>
</dbReference>
<dbReference type="PROSITE" id="PS51892">
    <property type="entry name" value="SUBTILASE"/>
    <property type="match status" value="1"/>
</dbReference>
<dbReference type="Pfam" id="PF06280">
    <property type="entry name" value="fn3_5"/>
    <property type="match status" value="1"/>
</dbReference>
<proteinExistence type="inferred from homology"/>
<dbReference type="PANTHER" id="PTHR43806">
    <property type="entry name" value="PEPTIDASE S8"/>
    <property type="match status" value="1"/>
</dbReference>
<feature type="active site" description="Charge relay system" evidence="9 10">
    <location>
        <position position="574"/>
    </location>
</feature>
<keyword evidence="7 10" id="KW-0378">Hydrolase</keyword>
<evidence type="ECO:0000256" key="11">
    <source>
        <dbReference type="RuleBase" id="RU003355"/>
    </source>
</evidence>
<dbReference type="InterPro" id="IPR022398">
    <property type="entry name" value="Peptidase_S8_His-AS"/>
</dbReference>
<keyword evidence="5" id="KW-0732">Signal</keyword>
<reference evidence="18 19" key="1">
    <citation type="submission" date="2018-06" db="EMBL/GenBank/DDBJ databases">
        <authorList>
            <consortium name="Pathogen Informatics"/>
            <person name="Doyle S."/>
        </authorList>
    </citation>
    <scope>NUCLEOTIDE SEQUENCE [LARGE SCALE GENOMIC DNA]</scope>
    <source>
        <strain evidence="18 19">NCTC9836</strain>
    </source>
</reference>
<dbReference type="PROSITE" id="PS00137">
    <property type="entry name" value="SUBTILASE_HIS"/>
    <property type="match status" value="1"/>
</dbReference>
<evidence type="ECO:0000256" key="12">
    <source>
        <dbReference type="SAM" id="MobiDB-lite"/>
    </source>
</evidence>
<feature type="domain" description="Peptidase S8/S53" evidence="14">
    <location>
        <begin position="175"/>
        <end position="637"/>
    </location>
</feature>
<evidence type="ECO:0000259" key="17">
    <source>
        <dbReference type="Pfam" id="PF06280"/>
    </source>
</evidence>
<keyword evidence="6" id="KW-0677">Repeat</keyword>
<keyword evidence="13" id="KW-1133">Transmembrane helix</keyword>
<dbReference type="GO" id="GO:0016020">
    <property type="term" value="C:membrane"/>
    <property type="evidence" value="ECO:0007669"/>
    <property type="project" value="InterPro"/>
</dbReference>
<feature type="region of interest" description="Disordered" evidence="12">
    <location>
        <begin position="1577"/>
        <end position="1656"/>
    </location>
</feature>
<evidence type="ECO:0000256" key="10">
    <source>
        <dbReference type="PROSITE-ProRule" id="PRU01240"/>
    </source>
</evidence>
<dbReference type="Pfam" id="PF02225">
    <property type="entry name" value="PA"/>
    <property type="match status" value="1"/>
</dbReference>
<protein>
    <submittedName>
        <fullName evidence="18">Cell wall-associated serine proteinase</fullName>
        <ecNumber evidence="18">3.4.21.96</ecNumber>
    </submittedName>
</protein>
<dbReference type="InterPro" id="IPR015500">
    <property type="entry name" value="Peptidase_S8_subtilisin-rel"/>
</dbReference>
<keyword evidence="3" id="KW-0964">Secreted</keyword>
<evidence type="ECO:0000313" key="19">
    <source>
        <dbReference type="Proteomes" id="UP000254664"/>
    </source>
</evidence>
<dbReference type="RefSeq" id="WP_115641576.1">
    <property type="nucleotide sequence ID" value="NZ_UFWZ01000001.1"/>
</dbReference>
<dbReference type="InterPro" id="IPR023828">
    <property type="entry name" value="Peptidase_S8_Ser-AS"/>
</dbReference>
<feature type="compositionally biased region" description="Basic and acidic residues" evidence="12">
    <location>
        <begin position="1577"/>
        <end position="1635"/>
    </location>
</feature>
<evidence type="ECO:0000256" key="4">
    <source>
        <dbReference type="ARBA" id="ARBA00022670"/>
    </source>
</evidence>
<dbReference type="InterPro" id="IPR013783">
    <property type="entry name" value="Ig-like_fold"/>
</dbReference>
<dbReference type="PANTHER" id="PTHR43806:SF11">
    <property type="entry name" value="CEREVISIN-RELATED"/>
    <property type="match status" value="1"/>
</dbReference>
<dbReference type="Pfam" id="PF05922">
    <property type="entry name" value="Inhibitor_I9"/>
    <property type="match status" value="1"/>
</dbReference>
<dbReference type="EC" id="3.4.21.96" evidence="18"/>
<keyword evidence="4 10" id="KW-0645">Protease</keyword>
<dbReference type="InterPro" id="IPR003137">
    <property type="entry name" value="PA_domain"/>
</dbReference>
<evidence type="ECO:0000256" key="5">
    <source>
        <dbReference type="ARBA" id="ARBA00022729"/>
    </source>
</evidence>
<dbReference type="Gene3D" id="3.50.30.30">
    <property type="match status" value="1"/>
</dbReference>
<evidence type="ECO:0000256" key="3">
    <source>
        <dbReference type="ARBA" id="ARBA00022525"/>
    </source>
</evidence>
<dbReference type="GO" id="GO:0006508">
    <property type="term" value="P:proteolysis"/>
    <property type="evidence" value="ECO:0007669"/>
    <property type="project" value="UniProtKB-KW"/>
</dbReference>
<feature type="transmembrane region" description="Helical" evidence="13">
    <location>
        <begin position="1662"/>
        <end position="1680"/>
    </location>
</feature>
<evidence type="ECO:0000259" key="16">
    <source>
        <dbReference type="Pfam" id="PF05922"/>
    </source>
</evidence>
<dbReference type="SUPFAM" id="SSF52743">
    <property type="entry name" value="Subtilisin-like"/>
    <property type="match status" value="1"/>
</dbReference>
<dbReference type="Gene3D" id="3.40.50.200">
    <property type="entry name" value="Peptidase S8/S53 domain"/>
    <property type="match status" value="1"/>
</dbReference>
<evidence type="ECO:0000256" key="6">
    <source>
        <dbReference type="ARBA" id="ARBA00022737"/>
    </source>
</evidence>
<dbReference type="CDD" id="cd07475">
    <property type="entry name" value="Peptidases_S8_C5a_Peptidase"/>
    <property type="match status" value="1"/>
</dbReference>
<dbReference type="PROSITE" id="PS00136">
    <property type="entry name" value="SUBTILASE_ASP"/>
    <property type="match status" value="1"/>
</dbReference>
<dbReference type="Pfam" id="PF00082">
    <property type="entry name" value="Peptidase_S8"/>
    <property type="match status" value="1"/>
</dbReference>
<evidence type="ECO:0000256" key="13">
    <source>
        <dbReference type="SAM" id="Phobius"/>
    </source>
</evidence>
<feature type="domain" description="Inhibitor I9" evidence="16">
    <location>
        <begin position="80"/>
        <end position="147"/>
    </location>
</feature>
<comment type="similarity">
    <text evidence="1 10 11">Belongs to the peptidase S8 family.</text>
</comment>
<feature type="domain" description="C5a peptidase/Subtilisin-like protease SBT2-like Fn3-like" evidence="17">
    <location>
        <begin position="660"/>
        <end position="768"/>
    </location>
</feature>
<feature type="active site" description="Charge relay system" evidence="9 10">
    <location>
        <position position="241"/>
    </location>
</feature>
<dbReference type="SUPFAM" id="SSF52025">
    <property type="entry name" value="PA domain"/>
    <property type="match status" value="1"/>
</dbReference>
<keyword evidence="8 10" id="KW-0720">Serine protease</keyword>
<dbReference type="EMBL" id="UFWZ01000001">
    <property type="protein sequence ID" value="SUY47640.1"/>
    <property type="molecule type" value="Genomic_DNA"/>
</dbReference>
<evidence type="ECO:0000256" key="7">
    <source>
        <dbReference type="ARBA" id="ARBA00022801"/>
    </source>
</evidence>
<dbReference type="Gene3D" id="2.60.40.10">
    <property type="entry name" value="Immunoglobulins"/>
    <property type="match status" value="3"/>
</dbReference>
<evidence type="ECO:0000256" key="1">
    <source>
        <dbReference type="ARBA" id="ARBA00011073"/>
    </source>
</evidence>
<dbReference type="InterPro" id="IPR000209">
    <property type="entry name" value="Peptidase_S8/S53_dom"/>
</dbReference>
<dbReference type="InterPro" id="IPR034216">
    <property type="entry name" value="C5a_Peptidase"/>
</dbReference>
<sequence length="1688" mass="183478">MKNGHKRFLSSVLAFTVIFSSVITVSPLITNAKPLSENDKIIEAIKADFLKERQESIKEKLNSNEGSAVKENNPNEVVRVIVQMERDSTSDTKLKEIQTGIESKAKDLEGAEIRKTYTDAFNGFSMNVKRSEISKLKAIPGVKAVKEAIKYYPIMNNATKLTNAVEVWQKLNYNGEGLVISIIDTGLDVGHKDMKLTDTLKAKIQDIQKGEHTKFTSKVPYGHNFADNNDDVKPGAGVSQHGMHVAGIVSANGDGIDRFNSIKGVAPEAQLLAMKVFSNNPEISGCFDDDIIAAIDDSVKHGADIINMSLGSSAGFQDESSPVAVSIKNATDKGVMVVIAAGNDATSTDTSGGTTPIDKFGIKDTAMISSPASAEDSLAVASSDNSISINNNLSVNINGKSEDFNYYPSENDPAIKLKDSEYTIVDCGVGSEADMYNLQDELQGNIALIKYTGESTSSILRKGAMEHGAIGVIIYSNDGDETLHGMYEDKTLLPTAWIKNSAGKKIAEAVKGEAKVTFTGNKSEEVSVTSGQMSTFTSFGPTPNLELKPEISAPGGGIYSTVNDNKYDNMSGTSMAAPHIAGASALVMQGLKKSMPSLTGRELVEFSKKTLINTSKVQLDNALGSGVPYSPRRQGAGLANIENAINNTVLLTGENNKATVSVKEVGNNFSFKIKVKNYGSQLANYDLFTEGVLAQNIIDEDKHFADYIIEGAKTKFSKESISLKGQAEEIIEVNITLPSKLEKDRFVEGFVHLKGKSDNTPDLVIPYMGFCGDWGKESIIDKPSYEEGSISGYTTLTEGLFLNIPVCLGQFEESKDHGLKVDPETVAISPNGDDACDFAQPYLVVLRNAKNIKYDVVDKNDGTEKVLRALGDEDYLRKGMLAKQNAGAQMCYSGMWDGTFYNRSTGKYEVAKDGKYYIRVITKVDLPNAKPQVLYLPLKVDTEAPKVTILSAEKDLDGDTVTVKWTQKDEGPGASKLIEKSEGGGSYSHVYLNGERISEAEQAIAVEDDIYSVKIEVDNVMENSISIGARDSALNIGVDTITLGSVLSVQNLQDKMFINKSVVNDGVYRIIGTVSKDVKEVQINGEKANLTAKSEFSFDLKVKEGVNEIKIIAKDANGNVIEAITKNYKVTVDTEAPVIKITSPVQSGTEGIISNTDKVLIKGVVTDNESKPDKITVKVGWDTADVNSDGTFELETRLWDANNILEIVAQDEALNSTKTELSVGYENSTQDFMIKFTNLKSFTVIDPTQGEVKDGIYNAKGYVSKRINTLKIDGKDVVIKKDLTFEAPVSIDSIRKKVSVFAMDANGKVYYNYVYDILYDDKAPKINISEPIENADGNVYTNKDTLKIKGTAADDGFGYSLFINGNNILTLNQFPITGESHNKRDFEHEVNVSNNEKVLVQAKDLFGNAFLKEYNVIVDKEAPKVIIEGVEDGKVYNSSIKPEIKVNEDAATTMTLDGKAYLGTVIEEEGNHTLVVTAEDKSGNVSEECKVSFTIDKTAPEVTVTGVEEGKVYTEAVTPEVKANEKVTITMTLDEKVYDGTSIKELGKHTLVVTAVDVAGNKTEKTINFIIEEKKVDEDKSKDEDTKPGENKPKDEDNKPKDEDNKPKDEDNKPGEDKPKNEDIKSSSDNTKDNSNDTSVKASTSNGAKIPKLGSPIGMNELVVSGLIIIVIGGACIFVSRRKEKEMN</sequence>
<keyword evidence="2" id="KW-0134">Cell wall</keyword>
<dbReference type="GO" id="GO:0004252">
    <property type="term" value="F:serine-type endopeptidase activity"/>
    <property type="evidence" value="ECO:0007669"/>
    <property type="project" value="UniProtKB-UniRule"/>
</dbReference>
<dbReference type="OrthoDB" id="9762689at2"/>
<dbReference type="PRINTS" id="PR00723">
    <property type="entry name" value="SUBTILISIN"/>
</dbReference>
<keyword evidence="19" id="KW-1185">Reference proteome</keyword>
<accession>A0A381J8Q1</accession>
<dbReference type="InterPro" id="IPR010259">
    <property type="entry name" value="S8pro/Inhibitor_I9"/>
</dbReference>
<organism evidence="18 19">
    <name type="scientific">Clostridium putrefaciens</name>
    <dbReference type="NCBI Taxonomy" id="99675"/>
    <lineage>
        <taxon>Bacteria</taxon>
        <taxon>Bacillati</taxon>
        <taxon>Bacillota</taxon>
        <taxon>Clostridia</taxon>
        <taxon>Eubacteriales</taxon>
        <taxon>Clostridiaceae</taxon>
        <taxon>Clostridium</taxon>
    </lineage>
</organism>
<dbReference type="InterPro" id="IPR050131">
    <property type="entry name" value="Peptidase_S8_subtilisin-like"/>
</dbReference>
<feature type="active site" description="Charge relay system" evidence="9 10">
    <location>
        <position position="184"/>
    </location>
</feature>